<keyword evidence="3" id="KW-0408">Iron</keyword>
<keyword evidence="4" id="KW-0503">Monooxygenase</keyword>
<dbReference type="GO" id="GO:0004497">
    <property type="term" value="F:monooxygenase activity"/>
    <property type="evidence" value="ECO:0007669"/>
    <property type="project" value="UniProtKB-KW"/>
</dbReference>
<protein>
    <recommendedName>
        <fullName evidence="8">Cytochrome</fullName>
    </recommendedName>
</protein>
<sequence length="168" mass="19258">MAKEPRIREKIQKEIDDNIGSTPPTYKDRVKFPYTVACLLETLRCHPFLPLSFPHKTTKDTRVGGVFIPKDTGILYNIYGGNHDPNIWDDPGEFRPERFIDPSGGKLRAAMSALFERIPSMLWNWRWLTTALVFGLTYLVGRFYQKVSKYPKGPFPLPLVGNLLGNFI</sequence>
<dbReference type="AlphaFoldDB" id="A0AAQ4DH11"/>
<evidence type="ECO:0000313" key="7">
    <source>
        <dbReference type="Proteomes" id="UP001321473"/>
    </source>
</evidence>
<dbReference type="GO" id="GO:0020037">
    <property type="term" value="F:heme binding"/>
    <property type="evidence" value="ECO:0007669"/>
    <property type="project" value="InterPro"/>
</dbReference>
<evidence type="ECO:0000313" key="6">
    <source>
        <dbReference type="EMBL" id="KAK8761751.1"/>
    </source>
</evidence>
<dbReference type="Gene3D" id="1.10.630.10">
    <property type="entry name" value="Cytochrome P450"/>
    <property type="match status" value="1"/>
</dbReference>
<reference evidence="6 7" key="1">
    <citation type="journal article" date="2023" name="Arcadia Sci">
        <title>De novo assembly of a long-read Amblyomma americanum tick genome.</title>
        <authorList>
            <person name="Chou S."/>
            <person name="Poskanzer K.E."/>
            <person name="Rollins M."/>
            <person name="Thuy-Boun P.S."/>
        </authorList>
    </citation>
    <scope>NUCLEOTIDE SEQUENCE [LARGE SCALE GENOMIC DNA]</scope>
    <source>
        <strain evidence="6">F_SG_1</strain>
        <tissue evidence="6">Salivary glands</tissue>
    </source>
</reference>
<dbReference type="PANTHER" id="PTHR24300">
    <property type="entry name" value="CYTOCHROME P450 508A4-RELATED"/>
    <property type="match status" value="1"/>
</dbReference>
<comment type="caution">
    <text evidence="6">The sequence shown here is derived from an EMBL/GenBank/DDBJ whole genome shotgun (WGS) entry which is preliminary data.</text>
</comment>
<dbReference type="Proteomes" id="UP001321473">
    <property type="component" value="Unassembled WGS sequence"/>
</dbReference>
<keyword evidence="4" id="KW-0560">Oxidoreductase</keyword>
<evidence type="ECO:0000256" key="5">
    <source>
        <dbReference type="SAM" id="Phobius"/>
    </source>
</evidence>
<keyword evidence="5" id="KW-0472">Membrane</keyword>
<organism evidence="6 7">
    <name type="scientific">Amblyomma americanum</name>
    <name type="common">Lone star tick</name>
    <dbReference type="NCBI Taxonomy" id="6943"/>
    <lineage>
        <taxon>Eukaryota</taxon>
        <taxon>Metazoa</taxon>
        <taxon>Ecdysozoa</taxon>
        <taxon>Arthropoda</taxon>
        <taxon>Chelicerata</taxon>
        <taxon>Arachnida</taxon>
        <taxon>Acari</taxon>
        <taxon>Parasitiformes</taxon>
        <taxon>Ixodida</taxon>
        <taxon>Ixodoidea</taxon>
        <taxon>Ixodidae</taxon>
        <taxon>Amblyomminae</taxon>
        <taxon>Amblyomma</taxon>
    </lineage>
</organism>
<keyword evidence="5" id="KW-0812">Transmembrane</keyword>
<keyword evidence="7" id="KW-1185">Reference proteome</keyword>
<dbReference type="Pfam" id="PF00067">
    <property type="entry name" value="p450"/>
    <property type="match status" value="1"/>
</dbReference>
<proteinExistence type="inferred from homology"/>
<evidence type="ECO:0000256" key="1">
    <source>
        <dbReference type="ARBA" id="ARBA00010617"/>
    </source>
</evidence>
<evidence type="ECO:0000256" key="3">
    <source>
        <dbReference type="ARBA" id="ARBA00023004"/>
    </source>
</evidence>
<dbReference type="SUPFAM" id="SSF48264">
    <property type="entry name" value="Cytochrome P450"/>
    <property type="match status" value="1"/>
</dbReference>
<comment type="similarity">
    <text evidence="1">Belongs to the cytochrome P450 family.</text>
</comment>
<keyword evidence="5" id="KW-1133">Transmembrane helix</keyword>
<dbReference type="PRINTS" id="PR00463">
    <property type="entry name" value="EP450I"/>
</dbReference>
<feature type="transmembrane region" description="Helical" evidence="5">
    <location>
        <begin position="125"/>
        <end position="144"/>
    </location>
</feature>
<evidence type="ECO:0008006" key="8">
    <source>
        <dbReference type="Google" id="ProtNLM"/>
    </source>
</evidence>
<name>A0AAQ4DH11_AMBAM</name>
<evidence type="ECO:0000256" key="4">
    <source>
        <dbReference type="ARBA" id="ARBA00023033"/>
    </source>
</evidence>
<dbReference type="GO" id="GO:0016705">
    <property type="term" value="F:oxidoreductase activity, acting on paired donors, with incorporation or reduction of molecular oxygen"/>
    <property type="evidence" value="ECO:0007669"/>
    <property type="project" value="InterPro"/>
</dbReference>
<accession>A0AAQ4DH11</accession>
<dbReference type="EMBL" id="JARKHS020030775">
    <property type="protein sequence ID" value="KAK8761751.1"/>
    <property type="molecule type" value="Genomic_DNA"/>
</dbReference>
<dbReference type="InterPro" id="IPR001128">
    <property type="entry name" value="Cyt_P450"/>
</dbReference>
<dbReference type="InterPro" id="IPR002401">
    <property type="entry name" value="Cyt_P450_E_grp-I"/>
</dbReference>
<gene>
    <name evidence="6" type="ORF">V5799_026982</name>
</gene>
<dbReference type="PANTHER" id="PTHR24300:SF417">
    <property type="entry name" value="CYTOCHROME P450 508B1-RELATED"/>
    <property type="match status" value="1"/>
</dbReference>
<dbReference type="InterPro" id="IPR050182">
    <property type="entry name" value="Cytochrome_P450_fam2"/>
</dbReference>
<dbReference type="InterPro" id="IPR036396">
    <property type="entry name" value="Cyt_P450_sf"/>
</dbReference>
<keyword evidence="2" id="KW-0479">Metal-binding</keyword>
<dbReference type="GO" id="GO:0005506">
    <property type="term" value="F:iron ion binding"/>
    <property type="evidence" value="ECO:0007669"/>
    <property type="project" value="InterPro"/>
</dbReference>
<evidence type="ECO:0000256" key="2">
    <source>
        <dbReference type="ARBA" id="ARBA00022723"/>
    </source>
</evidence>